<evidence type="ECO:0000259" key="1">
    <source>
        <dbReference type="Pfam" id="PF03184"/>
    </source>
</evidence>
<dbReference type="EMBL" id="BMAO01018329">
    <property type="protein sequence ID" value="GFR22693.1"/>
    <property type="molecule type" value="Genomic_DNA"/>
</dbReference>
<dbReference type="AlphaFoldDB" id="A0A8X6HFW4"/>
<accession>A0A8X6HFW4</accession>
<dbReference type="InterPro" id="IPR004875">
    <property type="entry name" value="DDE_SF_endonuclease_dom"/>
</dbReference>
<evidence type="ECO:0000313" key="3">
    <source>
        <dbReference type="Proteomes" id="UP000887116"/>
    </source>
</evidence>
<keyword evidence="3" id="KW-1185">Reference proteome</keyword>
<sequence>MYTNAPLLSNVKQKKKLSTFPSKLQPLDQGIIHDFKTFYGLAVVKSVLENLENQQNITVSNVTALIMIHKAWRAVTPLTTHNCFKKSGFPTLNLVDVQHTLMECNAEPFLWKALLVQHLTTTRRLTWTSLYGEPYLTLKV</sequence>
<dbReference type="OrthoDB" id="6436717at2759"/>
<gene>
    <name evidence="2" type="ORF">TNCT_303981</name>
</gene>
<organism evidence="2 3">
    <name type="scientific">Trichonephila clavata</name>
    <name type="common">Joro spider</name>
    <name type="synonym">Nephila clavata</name>
    <dbReference type="NCBI Taxonomy" id="2740835"/>
    <lineage>
        <taxon>Eukaryota</taxon>
        <taxon>Metazoa</taxon>
        <taxon>Ecdysozoa</taxon>
        <taxon>Arthropoda</taxon>
        <taxon>Chelicerata</taxon>
        <taxon>Arachnida</taxon>
        <taxon>Araneae</taxon>
        <taxon>Araneomorphae</taxon>
        <taxon>Entelegynae</taxon>
        <taxon>Araneoidea</taxon>
        <taxon>Nephilidae</taxon>
        <taxon>Trichonephila</taxon>
    </lineage>
</organism>
<name>A0A8X6HFW4_TRICU</name>
<reference evidence="2" key="1">
    <citation type="submission" date="2020-07" db="EMBL/GenBank/DDBJ databases">
        <title>Multicomponent nature underlies the extraordinary mechanical properties of spider dragline silk.</title>
        <authorList>
            <person name="Kono N."/>
            <person name="Nakamura H."/>
            <person name="Mori M."/>
            <person name="Yoshida Y."/>
            <person name="Ohtoshi R."/>
            <person name="Malay A.D."/>
            <person name="Moran D.A.P."/>
            <person name="Tomita M."/>
            <person name="Numata K."/>
            <person name="Arakawa K."/>
        </authorList>
    </citation>
    <scope>NUCLEOTIDE SEQUENCE</scope>
</reference>
<dbReference type="GO" id="GO:0003676">
    <property type="term" value="F:nucleic acid binding"/>
    <property type="evidence" value="ECO:0007669"/>
    <property type="project" value="InterPro"/>
</dbReference>
<evidence type="ECO:0000313" key="2">
    <source>
        <dbReference type="EMBL" id="GFR22693.1"/>
    </source>
</evidence>
<comment type="caution">
    <text evidence="2">The sequence shown here is derived from an EMBL/GenBank/DDBJ whole genome shotgun (WGS) entry which is preliminary data.</text>
</comment>
<feature type="domain" description="DDE-1" evidence="1">
    <location>
        <begin position="19"/>
        <end position="84"/>
    </location>
</feature>
<dbReference type="Pfam" id="PF03184">
    <property type="entry name" value="DDE_1"/>
    <property type="match status" value="1"/>
</dbReference>
<proteinExistence type="predicted"/>
<dbReference type="Proteomes" id="UP000887116">
    <property type="component" value="Unassembled WGS sequence"/>
</dbReference>
<protein>
    <recommendedName>
        <fullName evidence="1">DDE-1 domain-containing protein</fullName>
    </recommendedName>
</protein>